<evidence type="ECO:0000256" key="3">
    <source>
        <dbReference type="ARBA" id="ARBA00022692"/>
    </source>
</evidence>
<keyword evidence="7" id="KW-0449">Lipoprotein</keyword>
<evidence type="ECO:0000256" key="5">
    <source>
        <dbReference type="ARBA" id="ARBA00023136"/>
    </source>
</evidence>
<evidence type="ECO:0000259" key="11">
    <source>
        <dbReference type="Pfam" id="PF01529"/>
    </source>
</evidence>
<keyword evidence="6" id="KW-0564">Palmitate</keyword>
<reference evidence="13" key="1">
    <citation type="journal article" date="2018" name="Nat. Microbiol.">
        <title>Leveraging single-cell genomics to expand the fungal tree of life.</title>
        <authorList>
            <person name="Ahrendt S.R."/>
            <person name="Quandt C.A."/>
            <person name="Ciobanu D."/>
            <person name="Clum A."/>
            <person name="Salamov A."/>
            <person name="Andreopoulos B."/>
            <person name="Cheng J.F."/>
            <person name="Woyke T."/>
            <person name="Pelin A."/>
            <person name="Henrissat B."/>
            <person name="Reynolds N.K."/>
            <person name="Benny G.L."/>
            <person name="Smith M.E."/>
            <person name="James T.Y."/>
            <person name="Grigoriev I.V."/>
        </authorList>
    </citation>
    <scope>NUCLEOTIDE SEQUENCE [LARGE SCALE GENOMIC DNA]</scope>
    <source>
        <strain evidence="13">RSA 1356</strain>
    </source>
</reference>
<gene>
    <name evidence="12" type="ORF">THASP1DRAFT_21663</name>
</gene>
<accession>A0A4P9XY94</accession>
<evidence type="ECO:0000313" key="13">
    <source>
        <dbReference type="Proteomes" id="UP000271241"/>
    </source>
</evidence>
<dbReference type="InterPro" id="IPR001594">
    <property type="entry name" value="Palmitoyltrfase_DHHC"/>
</dbReference>
<evidence type="ECO:0000256" key="9">
    <source>
        <dbReference type="ARBA" id="ARBA00048048"/>
    </source>
</evidence>
<feature type="domain" description="Palmitoyltransferase DHHC" evidence="11">
    <location>
        <begin position="25"/>
        <end position="148"/>
    </location>
</feature>
<dbReference type="GO" id="GO:0005794">
    <property type="term" value="C:Golgi apparatus"/>
    <property type="evidence" value="ECO:0007669"/>
    <property type="project" value="TreeGrafter"/>
</dbReference>
<organism evidence="12 13">
    <name type="scientific">Thamnocephalis sphaerospora</name>
    <dbReference type="NCBI Taxonomy" id="78915"/>
    <lineage>
        <taxon>Eukaryota</taxon>
        <taxon>Fungi</taxon>
        <taxon>Fungi incertae sedis</taxon>
        <taxon>Zoopagomycota</taxon>
        <taxon>Zoopagomycotina</taxon>
        <taxon>Zoopagomycetes</taxon>
        <taxon>Zoopagales</taxon>
        <taxon>Sigmoideomycetaceae</taxon>
        <taxon>Thamnocephalis</taxon>
    </lineage>
</organism>
<dbReference type="InterPro" id="IPR039859">
    <property type="entry name" value="PFA4/ZDH16/20/ERF2-like"/>
</dbReference>
<evidence type="ECO:0000256" key="10">
    <source>
        <dbReference type="RuleBase" id="RU079119"/>
    </source>
</evidence>
<dbReference type="PANTHER" id="PTHR22883:SF147">
    <property type="entry name" value="PALMITOYLTRANSFERASE"/>
    <property type="match status" value="1"/>
</dbReference>
<keyword evidence="13" id="KW-1185">Reference proteome</keyword>
<keyword evidence="2 10" id="KW-0808">Transferase</keyword>
<feature type="transmembrane region" description="Helical" evidence="10">
    <location>
        <begin position="72"/>
        <end position="93"/>
    </location>
</feature>
<dbReference type="GO" id="GO:0006612">
    <property type="term" value="P:protein targeting to membrane"/>
    <property type="evidence" value="ECO:0007669"/>
    <property type="project" value="TreeGrafter"/>
</dbReference>
<evidence type="ECO:0000256" key="4">
    <source>
        <dbReference type="ARBA" id="ARBA00022989"/>
    </source>
</evidence>
<keyword evidence="8 10" id="KW-0012">Acyltransferase</keyword>
<dbReference type="OrthoDB" id="9909019at2759"/>
<keyword evidence="5 10" id="KW-0472">Membrane</keyword>
<dbReference type="GO" id="GO:0005783">
    <property type="term" value="C:endoplasmic reticulum"/>
    <property type="evidence" value="ECO:0007669"/>
    <property type="project" value="TreeGrafter"/>
</dbReference>
<dbReference type="EMBL" id="KZ992442">
    <property type="protein sequence ID" value="RKP10671.1"/>
    <property type="molecule type" value="Genomic_DNA"/>
</dbReference>
<protein>
    <recommendedName>
        <fullName evidence="10">Palmitoyltransferase</fullName>
        <ecNumber evidence="10">2.3.1.225</ecNumber>
    </recommendedName>
</protein>
<keyword evidence="3 10" id="KW-0812">Transmembrane</keyword>
<proteinExistence type="inferred from homology"/>
<dbReference type="EC" id="2.3.1.225" evidence="10"/>
<comment type="domain">
    <text evidence="10">The DHHC domain is required for palmitoyltransferase activity.</text>
</comment>
<dbReference type="STRING" id="78915.A0A4P9XY94"/>
<evidence type="ECO:0000256" key="7">
    <source>
        <dbReference type="ARBA" id="ARBA00023288"/>
    </source>
</evidence>
<dbReference type="Pfam" id="PF01529">
    <property type="entry name" value="DHHC"/>
    <property type="match status" value="1"/>
</dbReference>
<dbReference type="GO" id="GO:0019706">
    <property type="term" value="F:protein-cysteine S-palmitoyltransferase activity"/>
    <property type="evidence" value="ECO:0007669"/>
    <property type="project" value="UniProtKB-EC"/>
</dbReference>
<dbReference type="PROSITE" id="PS50216">
    <property type="entry name" value="DHHC"/>
    <property type="match status" value="1"/>
</dbReference>
<comment type="similarity">
    <text evidence="10">Belongs to the DHHC palmitoyltransferase family.</text>
</comment>
<name>A0A4P9XY94_9FUNG</name>
<comment type="catalytic activity">
    <reaction evidence="9 10">
        <text>L-cysteinyl-[protein] + hexadecanoyl-CoA = S-hexadecanoyl-L-cysteinyl-[protein] + CoA</text>
        <dbReference type="Rhea" id="RHEA:36683"/>
        <dbReference type="Rhea" id="RHEA-COMP:10131"/>
        <dbReference type="Rhea" id="RHEA-COMP:11032"/>
        <dbReference type="ChEBI" id="CHEBI:29950"/>
        <dbReference type="ChEBI" id="CHEBI:57287"/>
        <dbReference type="ChEBI" id="CHEBI:57379"/>
        <dbReference type="ChEBI" id="CHEBI:74151"/>
        <dbReference type="EC" id="2.3.1.225"/>
    </reaction>
</comment>
<dbReference type="GO" id="GO:0016020">
    <property type="term" value="C:membrane"/>
    <property type="evidence" value="ECO:0007669"/>
    <property type="project" value="UniProtKB-SubCell"/>
</dbReference>
<dbReference type="AlphaFoldDB" id="A0A4P9XY94"/>
<evidence type="ECO:0000256" key="6">
    <source>
        <dbReference type="ARBA" id="ARBA00023139"/>
    </source>
</evidence>
<evidence type="ECO:0000256" key="1">
    <source>
        <dbReference type="ARBA" id="ARBA00004141"/>
    </source>
</evidence>
<sequence>MDQASEETALEQGSRDVVITVKEDGQRRFCRKCQMDKPDRTHHCSVCGTCVLKMDHHCPWLNNCVGHHNQKFFYLFIFWGVFYTSFVGIASIFPVYDILISENGLLEIDVNWLFVVLAGCIFGLCLAGFCSFHSYLLLTNQTTIETFQRSRYRSLGAPLRQDARAKQLNLFDLGWSMGDGRSFPLNEQAYEAVSMNEMV</sequence>
<feature type="transmembrane region" description="Helical" evidence="10">
    <location>
        <begin position="113"/>
        <end position="138"/>
    </location>
</feature>
<evidence type="ECO:0000256" key="8">
    <source>
        <dbReference type="ARBA" id="ARBA00023315"/>
    </source>
</evidence>
<evidence type="ECO:0000256" key="2">
    <source>
        <dbReference type="ARBA" id="ARBA00022679"/>
    </source>
</evidence>
<dbReference type="Proteomes" id="UP000271241">
    <property type="component" value="Unassembled WGS sequence"/>
</dbReference>
<comment type="subcellular location">
    <subcellularLocation>
        <location evidence="1">Membrane</location>
        <topology evidence="1">Multi-pass membrane protein</topology>
    </subcellularLocation>
</comment>
<keyword evidence="4 10" id="KW-1133">Transmembrane helix</keyword>
<dbReference type="PANTHER" id="PTHR22883">
    <property type="entry name" value="ZINC FINGER DHHC DOMAIN CONTAINING PROTEIN"/>
    <property type="match status" value="1"/>
</dbReference>
<evidence type="ECO:0000313" key="12">
    <source>
        <dbReference type="EMBL" id="RKP10671.1"/>
    </source>
</evidence>